<feature type="binding site" evidence="5">
    <location>
        <position position="337"/>
    </location>
    <ligand>
        <name>Zn(2+)</name>
        <dbReference type="ChEBI" id="CHEBI:29105"/>
    </ligand>
</feature>
<dbReference type="GO" id="GO:0005737">
    <property type="term" value="C:cytoplasm"/>
    <property type="evidence" value="ECO:0007669"/>
    <property type="project" value="UniProtKB-SubCell"/>
</dbReference>
<evidence type="ECO:0000313" key="8">
    <source>
        <dbReference type="EMBL" id="KIW68625.1"/>
    </source>
</evidence>
<comment type="similarity">
    <text evidence="5">Belongs to the queuine tRNA-ribosyltransferase family. QTRT2 subfamily.</text>
</comment>
<dbReference type="NCBIfam" id="TIGR00449">
    <property type="entry name" value="tgt_general"/>
    <property type="match status" value="1"/>
</dbReference>
<evidence type="ECO:0000256" key="5">
    <source>
        <dbReference type="HAMAP-Rule" id="MF_03043"/>
    </source>
</evidence>
<name>A0A0D2FPW7_9EURO</name>
<sequence length="473" mass="52221">MDSVNDAPLVDVPDDMLRFALQHAPASESAARLGQLTLRGRTSTSTPHFVVPTSRGIVPHLSHDNVQKHTKISAVYVPLEDFIEKSNAPVYQTPAIGQESRLRRYTGLPERCLSILGPRRVPNIPCPAHNTNSSIAISTSVGFRYLDVEKYHEAIKTLRPDISTSIADLISTENASVKRVEKSADRTHAWLQDFAADKEGGVVHRQPFFASIPHVETELMSLYLSDLSDEYRSQISGLCIHSPSTVLGLPDALRDMPTLCLADPQTPHAVLAAIHAGVDMLTVPFVTQFSEYGIALTFTFAGVPEEPDVDTHKHIPLGIDMWSTTHTTELSALSPNCACYTCTRHHRAYVHHLLQANEMLAWTLLQIHNFSIIDTFFTSVRASIARGTFPADVDTFSRLYESEMPKQTGQGPRVRGYQMKSVGGGEPRKNPKAYGRLDDQMEKLQESQSGIATPEGVADDIVEHGLAEKVERL</sequence>
<comment type="cofactor">
    <cofactor evidence="5">
        <name>Zn(2+)</name>
        <dbReference type="ChEBI" id="CHEBI:29105"/>
    </cofactor>
    <text evidence="5">Binds 1 zinc ion per subunit.</text>
</comment>
<dbReference type="SUPFAM" id="SSF51713">
    <property type="entry name" value="tRNA-guanine transglycosylase"/>
    <property type="match status" value="1"/>
</dbReference>
<keyword evidence="9" id="KW-1185">Reference proteome</keyword>
<keyword evidence="4 5" id="KW-0862">Zinc</keyword>
<comment type="function">
    <text evidence="5">Non-catalytic subunit of the queuine tRNA-ribosyltransferase (TGT) that catalyzes the base-exchange of a guanine (G) residue with queuine (Q) at position 34 (anticodon wobble position) in tRNAs with GU(N) anticodons (tRNA-Asp, -Asn, -His and -Tyr), resulting in the hypermodified nucleoside queuosine (7-(((4,5-cis-dihydroxy-2-cyclopenten-1-yl)amino)methyl)-7-deazaguanosine).</text>
</comment>
<keyword evidence="3 5" id="KW-0479">Metal-binding</keyword>
<dbReference type="Gene3D" id="3.20.20.105">
    <property type="entry name" value="Queuine tRNA-ribosyltransferase-like"/>
    <property type="match status" value="1"/>
</dbReference>
<evidence type="ECO:0000259" key="7">
    <source>
        <dbReference type="Pfam" id="PF01702"/>
    </source>
</evidence>
<evidence type="ECO:0000256" key="3">
    <source>
        <dbReference type="ARBA" id="ARBA00022723"/>
    </source>
</evidence>
<dbReference type="InterPro" id="IPR002616">
    <property type="entry name" value="tRNA_ribo_trans-like"/>
</dbReference>
<proteinExistence type="inferred from homology"/>
<dbReference type="InterPro" id="IPR036511">
    <property type="entry name" value="TGT-like_sf"/>
</dbReference>
<keyword evidence="2 5" id="KW-0819">tRNA processing</keyword>
<dbReference type="HOGENOM" id="CLU_037350_1_0_1"/>
<organism evidence="8 9">
    <name type="scientific">Phialophora macrospora</name>
    <dbReference type="NCBI Taxonomy" id="1851006"/>
    <lineage>
        <taxon>Eukaryota</taxon>
        <taxon>Fungi</taxon>
        <taxon>Dikarya</taxon>
        <taxon>Ascomycota</taxon>
        <taxon>Pezizomycotina</taxon>
        <taxon>Eurotiomycetes</taxon>
        <taxon>Chaetothyriomycetidae</taxon>
        <taxon>Chaetothyriales</taxon>
        <taxon>Herpotrichiellaceae</taxon>
        <taxon>Phialophora</taxon>
    </lineage>
</organism>
<protein>
    <recommendedName>
        <fullName evidence="5">Queuine tRNA-ribosyltransferase accessory subunit 2</fullName>
    </recommendedName>
    <alternativeName>
        <fullName evidence="5">Queuine tRNA-ribosyltransferase domain-containing protein 1</fullName>
    </alternativeName>
</protein>
<feature type="binding site" evidence="5">
    <location>
        <position position="342"/>
    </location>
    <ligand>
        <name>Zn(2+)</name>
        <dbReference type="ChEBI" id="CHEBI:29105"/>
    </ligand>
</feature>
<dbReference type="PANTHER" id="PTHR46064:SF1">
    <property type="entry name" value="QUEUINE TRNA-RIBOSYLTRANSFERASE ACCESSORY SUBUNIT 2"/>
    <property type="match status" value="1"/>
</dbReference>
<keyword evidence="1 5" id="KW-0963">Cytoplasm</keyword>
<dbReference type="STRING" id="5601.A0A0D2FPW7"/>
<evidence type="ECO:0000256" key="1">
    <source>
        <dbReference type="ARBA" id="ARBA00022490"/>
    </source>
</evidence>
<accession>A0A0D2FPW7</accession>
<dbReference type="GO" id="GO:0046872">
    <property type="term" value="F:metal ion binding"/>
    <property type="evidence" value="ECO:0007669"/>
    <property type="project" value="UniProtKB-KW"/>
</dbReference>
<dbReference type="GO" id="GO:0006400">
    <property type="term" value="P:tRNA modification"/>
    <property type="evidence" value="ECO:0007669"/>
    <property type="project" value="InterPro"/>
</dbReference>
<gene>
    <name evidence="8" type="ORF">PV04_04559</name>
</gene>
<feature type="region of interest" description="Disordered" evidence="6">
    <location>
        <begin position="404"/>
        <end position="459"/>
    </location>
</feature>
<feature type="binding site" evidence="5">
    <location>
        <position position="339"/>
    </location>
    <ligand>
        <name>Zn(2+)</name>
        <dbReference type="ChEBI" id="CHEBI:29105"/>
    </ligand>
</feature>
<reference evidence="8 9" key="1">
    <citation type="submission" date="2015-01" db="EMBL/GenBank/DDBJ databases">
        <title>The Genome Sequence of Capronia semiimmersa CBS27337.</title>
        <authorList>
            <consortium name="The Broad Institute Genomics Platform"/>
            <person name="Cuomo C."/>
            <person name="de Hoog S."/>
            <person name="Gorbushina A."/>
            <person name="Stielow B."/>
            <person name="Teixiera M."/>
            <person name="Abouelleil A."/>
            <person name="Chapman S.B."/>
            <person name="Priest M."/>
            <person name="Young S.K."/>
            <person name="Wortman J."/>
            <person name="Nusbaum C."/>
            <person name="Birren B."/>
        </authorList>
    </citation>
    <scope>NUCLEOTIDE SEQUENCE [LARGE SCALE GENOMIC DNA]</scope>
    <source>
        <strain evidence="8 9">CBS 27337</strain>
    </source>
</reference>
<feature type="compositionally biased region" description="Basic and acidic residues" evidence="6">
    <location>
        <begin position="435"/>
        <end position="445"/>
    </location>
</feature>
<dbReference type="PANTHER" id="PTHR46064">
    <property type="entry name" value="QUEUINE TRNA-RIBOSYLTRANSFERASE ACCESSORY SUBUNIT 2"/>
    <property type="match status" value="1"/>
</dbReference>
<evidence type="ECO:0000313" key="9">
    <source>
        <dbReference type="Proteomes" id="UP000054266"/>
    </source>
</evidence>
<dbReference type="GO" id="GO:0008479">
    <property type="term" value="F:tRNA-guanosine(34) queuine transglycosylase activity"/>
    <property type="evidence" value="ECO:0007669"/>
    <property type="project" value="UniProtKB-UniRule"/>
</dbReference>
<feature type="domain" description="tRNA-guanine(15) transglycosylase-like" evidence="7">
    <location>
        <begin position="30"/>
        <end position="401"/>
    </location>
</feature>
<dbReference type="EMBL" id="KN846958">
    <property type="protein sequence ID" value="KIW68625.1"/>
    <property type="molecule type" value="Genomic_DNA"/>
</dbReference>
<dbReference type="AlphaFoldDB" id="A0A0D2FPW7"/>
<dbReference type="InterPro" id="IPR028592">
    <property type="entry name" value="QTRTD1"/>
</dbReference>
<dbReference type="InterPro" id="IPR050852">
    <property type="entry name" value="Queuine_tRNA-ribosyltrfase"/>
</dbReference>
<dbReference type="Pfam" id="PF01702">
    <property type="entry name" value="TGT"/>
    <property type="match status" value="1"/>
</dbReference>
<feature type="binding site" evidence="5">
    <location>
        <position position="368"/>
    </location>
    <ligand>
        <name>Zn(2+)</name>
        <dbReference type="ChEBI" id="CHEBI:29105"/>
    </ligand>
</feature>
<dbReference type="Proteomes" id="UP000054266">
    <property type="component" value="Unassembled WGS sequence"/>
</dbReference>
<comment type="subcellular location">
    <subcellularLocation>
        <location evidence="5">Cytoplasm</location>
    </subcellularLocation>
</comment>
<comment type="subunit">
    <text evidence="5">Heterodimer of a catalytic subunit and an accessory subunit.</text>
</comment>
<evidence type="ECO:0000256" key="4">
    <source>
        <dbReference type="ARBA" id="ARBA00022833"/>
    </source>
</evidence>
<evidence type="ECO:0000256" key="6">
    <source>
        <dbReference type="SAM" id="MobiDB-lite"/>
    </source>
</evidence>
<dbReference type="HAMAP" id="MF_03043">
    <property type="entry name" value="QTRT2"/>
    <property type="match status" value="1"/>
</dbReference>
<evidence type="ECO:0000256" key="2">
    <source>
        <dbReference type="ARBA" id="ARBA00022694"/>
    </source>
</evidence>